<proteinExistence type="predicted"/>
<protein>
    <recommendedName>
        <fullName evidence="3">DUF1795 domain-containing protein</fullName>
    </recommendedName>
</protein>
<dbReference type="EMBL" id="AEHJ01000011">
    <property type="protein sequence ID" value="EFO78170.1"/>
    <property type="molecule type" value="Genomic_DNA"/>
</dbReference>
<name>A0AB72Z1W1_9BIFI</name>
<dbReference type="AlphaFoldDB" id="A0AB72Z1W1"/>
<evidence type="ECO:0000313" key="2">
    <source>
        <dbReference type="Proteomes" id="UP000003457"/>
    </source>
</evidence>
<dbReference type="RefSeq" id="WP_003842256.1">
    <property type="nucleotide sequence ID" value="NZ_AEHJ01000011.1"/>
</dbReference>
<accession>A0AB72Z1W1</accession>
<evidence type="ECO:0000313" key="1">
    <source>
        <dbReference type="EMBL" id="EFO78170.1"/>
    </source>
</evidence>
<dbReference type="Proteomes" id="UP000003457">
    <property type="component" value="Unassembled WGS sequence"/>
</dbReference>
<gene>
    <name evidence="1" type="ORF">HMPREF9003_0192</name>
</gene>
<sequence length="135" mass="15826">MQFDYSLIDEQLVITDPKDFHYNCDEHPVNGNKLVIDMPTDEVKALRDYLDTELERYQATRRRPEEPEPIEDGFYVTQDGILIQRDGEHQTYLYAVYASPAAYYSDWRILVADLGTSAFPLTRVTVDDFRKLVRK</sequence>
<reference evidence="1 2" key="1">
    <citation type="submission" date="2010-10" db="EMBL/GenBank/DDBJ databases">
        <authorList>
            <person name="Durkin A.S."/>
            <person name="Madupu R."/>
            <person name="Torralba M."/>
            <person name="Gillis M."/>
            <person name="Methe B."/>
            <person name="Sutton G."/>
            <person name="Nelson K.E."/>
        </authorList>
    </citation>
    <scope>NUCLEOTIDE SEQUENCE [LARGE SCALE GENOMIC DNA]</scope>
    <source>
        <strain evidence="1 2">JCVIHMP022</strain>
    </source>
</reference>
<organism evidence="1 2">
    <name type="scientific">Bifidobacterium dentium JCVIHMP022</name>
    <dbReference type="NCBI Taxonomy" id="553191"/>
    <lineage>
        <taxon>Bacteria</taxon>
        <taxon>Bacillati</taxon>
        <taxon>Actinomycetota</taxon>
        <taxon>Actinomycetes</taxon>
        <taxon>Bifidobacteriales</taxon>
        <taxon>Bifidobacteriaceae</taxon>
        <taxon>Bifidobacterium</taxon>
    </lineage>
</organism>
<evidence type="ECO:0008006" key="3">
    <source>
        <dbReference type="Google" id="ProtNLM"/>
    </source>
</evidence>
<comment type="caution">
    <text evidence="1">The sequence shown here is derived from an EMBL/GenBank/DDBJ whole genome shotgun (WGS) entry which is preliminary data.</text>
</comment>